<feature type="compositionally biased region" description="Acidic residues" evidence="1">
    <location>
        <begin position="126"/>
        <end position="139"/>
    </location>
</feature>
<protein>
    <submittedName>
        <fullName evidence="2">Uncharacterized protein</fullName>
    </submittedName>
</protein>
<accession>A0AAV7R1R0</accession>
<feature type="compositionally biased region" description="Basic and acidic residues" evidence="1">
    <location>
        <begin position="97"/>
        <end position="125"/>
    </location>
</feature>
<keyword evidence="3" id="KW-1185">Reference proteome</keyword>
<proteinExistence type="predicted"/>
<gene>
    <name evidence="2" type="ORF">NDU88_011465</name>
</gene>
<evidence type="ECO:0000256" key="1">
    <source>
        <dbReference type="SAM" id="MobiDB-lite"/>
    </source>
</evidence>
<dbReference type="EMBL" id="JANPWB010000010">
    <property type="protein sequence ID" value="KAJ1145174.1"/>
    <property type="molecule type" value="Genomic_DNA"/>
</dbReference>
<evidence type="ECO:0000313" key="3">
    <source>
        <dbReference type="Proteomes" id="UP001066276"/>
    </source>
</evidence>
<dbReference type="Proteomes" id="UP001066276">
    <property type="component" value="Chromosome 6"/>
</dbReference>
<evidence type="ECO:0000313" key="2">
    <source>
        <dbReference type="EMBL" id="KAJ1145174.1"/>
    </source>
</evidence>
<reference evidence="2" key="1">
    <citation type="journal article" date="2022" name="bioRxiv">
        <title>Sequencing and chromosome-scale assembly of the giantPleurodeles waltlgenome.</title>
        <authorList>
            <person name="Brown T."/>
            <person name="Elewa A."/>
            <person name="Iarovenko S."/>
            <person name="Subramanian E."/>
            <person name="Araus A.J."/>
            <person name="Petzold A."/>
            <person name="Susuki M."/>
            <person name="Suzuki K.-i.T."/>
            <person name="Hayashi T."/>
            <person name="Toyoda A."/>
            <person name="Oliveira C."/>
            <person name="Osipova E."/>
            <person name="Leigh N.D."/>
            <person name="Simon A."/>
            <person name="Yun M.H."/>
        </authorList>
    </citation>
    <scope>NUCLEOTIDE SEQUENCE</scope>
    <source>
        <strain evidence="2">20211129_DDA</strain>
        <tissue evidence="2">Liver</tissue>
    </source>
</reference>
<feature type="region of interest" description="Disordered" evidence="1">
    <location>
        <begin position="94"/>
        <end position="139"/>
    </location>
</feature>
<sequence length="139" mass="15693">MPRRTMRVFSTLVMRHPKVKKDLGVKPQVQEGCRRLFFSRAPIILCSQNLGSPLLHLPLLATASSEVSEREVGRPPRKLITSFYQKVDKAALLQQTNEKKKEKEGSRVQGGDLEKNDNVNDHGDGADMDGESDECFERE</sequence>
<dbReference type="AlphaFoldDB" id="A0AAV7R1R0"/>
<comment type="caution">
    <text evidence="2">The sequence shown here is derived from an EMBL/GenBank/DDBJ whole genome shotgun (WGS) entry which is preliminary data.</text>
</comment>
<organism evidence="2 3">
    <name type="scientific">Pleurodeles waltl</name>
    <name type="common">Iberian ribbed newt</name>
    <dbReference type="NCBI Taxonomy" id="8319"/>
    <lineage>
        <taxon>Eukaryota</taxon>
        <taxon>Metazoa</taxon>
        <taxon>Chordata</taxon>
        <taxon>Craniata</taxon>
        <taxon>Vertebrata</taxon>
        <taxon>Euteleostomi</taxon>
        <taxon>Amphibia</taxon>
        <taxon>Batrachia</taxon>
        <taxon>Caudata</taxon>
        <taxon>Salamandroidea</taxon>
        <taxon>Salamandridae</taxon>
        <taxon>Pleurodelinae</taxon>
        <taxon>Pleurodeles</taxon>
    </lineage>
</organism>
<name>A0AAV7R1R0_PLEWA</name>